<dbReference type="PANTHER" id="PTHR34107:SF1">
    <property type="entry name" value="SLL0198 PROTEIN"/>
    <property type="match status" value="1"/>
</dbReference>
<sequence length="183" mass="19724">MTVTTEQLLTADDLLQLGSQGVRGELLGGVLCETMPAGVRHGKTVVKLSVQLGGFVGPRRLGTIVASDVGFWLEKDPDTVREPDVAFISAQKLPPEEDVPGYFEGPPDLAVEIASPGDSPRQLFDKARMWISFGVSLVWIVYPETHTIDVHQPHSPLIELSTDDTLDGGQVLPGFSCTVGDLF</sequence>
<keyword evidence="2" id="KW-0540">Nuclease</keyword>
<dbReference type="AlphaFoldDB" id="A0A6B0YWG4"/>
<dbReference type="PANTHER" id="PTHR34107">
    <property type="entry name" value="SLL0198 PROTEIN-RELATED"/>
    <property type="match status" value="1"/>
</dbReference>
<dbReference type="InterPro" id="IPR012296">
    <property type="entry name" value="Nuclease_put_TT1808"/>
</dbReference>
<dbReference type="CDD" id="cd06260">
    <property type="entry name" value="DUF820-like"/>
    <property type="match status" value="1"/>
</dbReference>
<dbReference type="Pfam" id="PF05685">
    <property type="entry name" value="Uma2"/>
    <property type="match status" value="1"/>
</dbReference>
<dbReference type="EMBL" id="VXRG01000083">
    <property type="protein sequence ID" value="MXY93728.1"/>
    <property type="molecule type" value="Genomic_DNA"/>
</dbReference>
<evidence type="ECO:0000259" key="1">
    <source>
        <dbReference type="Pfam" id="PF05685"/>
    </source>
</evidence>
<keyword evidence="2" id="KW-0378">Hydrolase</keyword>
<name>A0A6B0YWG4_9CHLR</name>
<comment type="caution">
    <text evidence="2">The sequence shown here is derived from an EMBL/GenBank/DDBJ whole genome shotgun (WGS) entry which is preliminary data.</text>
</comment>
<proteinExistence type="predicted"/>
<dbReference type="InterPro" id="IPR008538">
    <property type="entry name" value="Uma2"/>
</dbReference>
<accession>A0A6B0YWG4</accession>
<dbReference type="InterPro" id="IPR011335">
    <property type="entry name" value="Restrct_endonuc-II-like"/>
</dbReference>
<protein>
    <submittedName>
        <fullName evidence="2">Uma2 family endonuclease</fullName>
    </submittedName>
</protein>
<feature type="domain" description="Putative restriction endonuclease" evidence="1">
    <location>
        <begin position="12"/>
        <end position="179"/>
    </location>
</feature>
<evidence type="ECO:0000313" key="2">
    <source>
        <dbReference type="EMBL" id="MXY93728.1"/>
    </source>
</evidence>
<dbReference type="SUPFAM" id="SSF52980">
    <property type="entry name" value="Restriction endonuclease-like"/>
    <property type="match status" value="1"/>
</dbReference>
<keyword evidence="2" id="KW-0255">Endonuclease</keyword>
<reference evidence="2" key="1">
    <citation type="submission" date="2019-09" db="EMBL/GenBank/DDBJ databases">
        <title>Characterisation of the sponge microbiome using genome-centric metagenomics.</title>
        <authorList>
            <person name="Engelberts J.P."/>
            <person name="Robbins S.J."/>
            <person name="De Goeij J.M."/>
            <person name="Aranda M."/>
            <person name="Bell S.C."/>
            <person name="Webster N.S."/>
        </authorList>
    </citation>
    <scope>NUCLEOTIDE SEQUENCE</scope>
    <source>
        <strain evidence="2">SB0664_bin_27</strain>
    </source>
</reference>
<dbReference type="GO" id="GO:0004519">
    <property type="term" value="F:endonuclease activity"/>
    <property type="evidence" value="ECO:0007669"/>
    <property type="project" value="UniProtKB-KW"/>
</dbReference>
<gene>
    <name evidence="2" type="ORF">F4Y42_09790</name>
</gene>
<dbReference type="Gene3D" id="3.90.1570.10">
    <property type="entry name" value="tt1808, chain A"/>
    <property type="match status" value="1"/>
</dbReference>
<organism evidence="2">
    <name type="scientific">Caldilineaceae bacterium SB0664_bin_27</name>
    <dbReference type="NCBI Taxonomy" id="2605260"/>
    <lineage>
        <taxon>Bacteria</taxon>
        <taxon>Bacillati</taxon>
        <taxon>Chloroflexota</taxon>
        <taxon>Caldilineae</taxon>
        <taxon>Caldilineales</taxon>
        <taxon>Caldilineaceae</taxon>
    </lineage>
</organism>